<dbReference type="Pfam" id="PF00941">
    <property type="entry name" value="FAD_binding_5"/>
    <property type="match status" value="1"/>
</dbReference>
<dbReference type="PROSITE" id="PS51387">
    <property type="entry name" value="FAD_PCMH"/>
    <property type="match status" value="1"/>
</dbReference>
<feature type="domain" description="FAD-binding PCMH-type" evidence="2">
    <location>
        <begin position="1"/>
        <end position="219"/>
    </location>
</feature>
<protein>
    <submittedName>
        <fullName evidence="3">FAD-binding molybdopterin dehydrogenase</fullName>
    </submittedName>
</protein>
<dbReference type="SUPFAM" id="SSF56176">
    <property type="entry name" value="FAD-binding/transporter-associated domain-like"/>
    <property type="match status" value="1"/>
</dbReference>
<dbReference type="Gene3D" id="3.30.465.10">
    <property type="match status" value="2"/>
</dbReference>
<dbReference type="InterPro" id="IPR002346">
    <property type="entry name" value="Mopterin_DH_FAD-bd"/>
</dbReference>
<keyword evidence="1" id="KW-0274">FAD</keyword>
<dbReference type="InterPro" id="IPR051312">
    <property type="entry name" value="Diverse_Substr_Oxidored"/>
</dbReference>
<organism evidence="3 4">
    <name type="scientific">Bordetella bronchialis</name>
    <dbReference type="NCBI Taxonomy" id="463025"/>
    <lineage>
        <taxon>Bacteria</taxon>
        <taxon>Pseudomonadati</taxon>
        <taxon>Pseudomonadota</taxon>
        <taxon>Betaproteobacteria</taxon>
        <taxon>Burkholderiales</taxon>
        <taxon>Alcaligenaceae</taxon>
        <taxon>Bordetella</taxon>
    </lineage>
</organism>
<reference evidence="3 4" key="1">
    <citation type="submission" date="2016-06" db="EMBL/GenBank/DDBJ databases">
        <title>Complete genome sequences of Bordetella bronchialis and Bordetella flabilis.</title>
        <authorList>
            <person name="LiPuma J.J."/>
            <person name="Spilker T."/>
        </authorList>
    </citation>
    <scope>NUCLEOTIDE SEQUENCE [LARGE SCALE GENOMIC DNA]</scope>
    <source>
        <strain evidence="3 4">AU17976</strain>
    </source>
</reference>
<dbReference type="SMART" id="SM01092">
    <property type="entry name" value="CO_deh_flav_C"/>
    <property type="match status" value="1"/>
</dbReference>
<dbReference type="GO" id="GO:0071949">
    <property type="term" value="F:FAD binding"/>
    <property type="evidence" value="ECO:0007669"/>
    <property type="project" value="InterPro"/>
</dbReference>
<dbReference type="SUPFAM" id="SSF55447">
    <property type="entry name" value="CO dehydrogenase flavoprotein C-terminal domain-like"/>
    <property type="match status" value="1"/>
</dbReference>
<evidence type="ECO:0000313" key="3">
    <source>
        <dbReference type="EMBL" id="ANN72157.1"/>
    </source>
</evidence>
<evidence type="ECO:0000313" key="4">
    <source>
        <dbReference type="Proteomes" id="UP000092213"/>
    </source>
</evidence>
<dbReference type="PANTHER" id="PTHR42659">
    <property type="entry name" value="XANTHINE DEHYDROGENASE SUBUNIT C-RELATED"/>
    <property type="match status" value="1"/>
</dbReference>
<dbReference type="InterPro" id="IPR036318">
    <property type="entry name" value="FAD-bd_PCMH-like_sf"/>
</dbReference>
<dbReference type="RefSeq" id="WP_066669654.1">
    <property type="nucleotide sequence ID" value="NZ_CP016171.1"/>
</dbReference>
<dbReference type="EMBL" id="CP016171">
    <property type="protein sequence ID" value="ANN72157.1"/>
    <property type="molecule type" value="Genomic_DNA"/>
</dbReference>
<accession>A0A193FWM2</accession>
<dbReference type="Proteomes" id="UP000092213">
    <property type="component" value="Chromosome"/>
</dbReference>
<dbReference type="InterPro" id="IPR005107">
    <property type="entry name" value="CO_DH_flav_C"/>
</dbReference>
<gene>
    <name evidence="3" type="ORF">BAU08_13155</name>
</gene>
<dbReference type="InterPro" id="IPR036683">
    <property type="entry name" value="CO_DH_flav_C_dom_sf"/>
</dbReference>
<dbReference type="STRING" id="463025.BAU08_13155"/>
<dbReference type="InterPro" id="IPR016166">
    <property type="entry name" value="FAD-bd_PCMH"/>
</dbReference>
<dbReference type="GO" id="GO:0016491">
    <property type="term" value="F:oxidoreductase activity"/>
    <property type="evidence" value="ECO:0007669"/>
    <property type="project" value="InterPro"/>
</dbReference>
<evidence type="ECO:0000259" key="2">
    <source>
        <dbReference type="PROSITE" id="PS51387"/>
    </source>
</evidence>
<dbReference type="InterPro" id="IPR016167">
    <property type="entry name" value="FAD-bd_PCMH_sub1"/>
</dbReference>
<dbReference type="PANTHER" id="PTHR42659:SF1">
    <property type="entry name" value="OXIDOREDUCTASE"/>
    <property type="match status" value="1"/>
</dbReference>
<dbReference type="Pfam" id="PF03450">
    <property type="entry name" value="CO_deh_flav_C"/>
    <property type="match status" value="1"/>
</dbReference>
<proteinExistence type="predicted"/>
<dbReference type="Gene3D" id="3.30.43.10">
    <property type="entry name" value="Uridine Diphospho-n-acetylenolpyruvylglucosamine Reductase, domain 2"/>
    <property type="match status" value="1"/>
</dbReference>
<name>A0A193FWM2_9BORD</name>
<evidence type="ECO:0000256" key="1">
    <source>
        <dbReference type="ARBA" id="ARBA00022827"/>
    </source>
</evidence>
<dbReference type="AlphaFoldDB" id="A0A193FWM2"/>
<sequence length="326" mass="34741">MTPFTLRRAGSQADAIALAAAGGRYIAGGTTLYDLMREEVECPPVLIDINAVPLDYIREEQDGLLIGALARMSDVAAHPSTRRLQPLLSETLVEGASPQLRNMASVGGNLLQRVRCPYFRMLDAACNKRAPGTGCSAIDGLHAGHAILGGSAACIATHPSDLAVSLVALGAELSVAGPQGTRRFPVEELYRLPGDAPHLEHTLRPGELIVEIRVPGGPHARRARYLKVRDRASYEYALVSAAAALDIADGIIRHARIACGGVGTRPWRMHASEAILIGRKPDADTFEEAGRAALAGVQPLVHNRYKVPLLARTVARALQMASEVQP</sequence>
<dbReference type="InterPro" id="IPR016169">
    <property type="entry name" value="FAD-bd_PCMH_sub2"/>
</dbReference>
<dbReference type="Gene3D" id="3.30.390.50">
    <property type="entry name" value="CO dehydrogenase flavoprotein, C-terminal domain"/>
    <property type="match status" value="1"/>
</dbReference>
<keyword evidence="1" id="KW-0285">Flavoprotein</keyword>